<accession>A0A1M4E8C4</accession>
<dbReference type="PANTHER" id="PTHR46844">
    <property type="entry name" value="SLR5058 PROTEIN"/>
    <property type="match status" value="1"/>
</dbReference>
<evidence type="ECO:0008006" key="2">
    <source>
        <dbReference type="Google" id="ProtNLM"/>
    </source>
</evidence>
<proteinExistence type="predicted"/>
<dbReference type="InterPro" id="IPR027417">
    <property type="entry name" value="P-loop_NTPase"/>
</dbReference>
<dbReference type="SUPFAM" id="SSF52540">
    <property type="entry name" value="P-loop containing nucleoside triphosphate hydrolases"/>
    <property type="match status" value="1"/>
</dbReference>
<dbReference type="PANTHER" id="PTHR46844:SF1">
    <property type="entry name" value="SLR5058 PROTEIN"/>
    <property type="match status" value="1"/>
</dbReference>
<dbReference type="Gene3D" id="1.25.40.10">
    <property type="entry name" value="Tetratricopeptide repeat domain"/>
    <property type="match status" value="1"/>
</dbReference>
<reference evidence="1" key="1">
    <citation type="submission" date="2016-04" db="EMBL/GenBank/DDBJ databases">
        <authorList>
            <person name="Evans L.H."/>
            <person name="Alamgir A."/>
            <person name="Owens N."/>
            <person name="Weber N.D."/>
            <person name="Virtaneva K."/>
            <person name="Barbian K."/>
            <person name="Babar A."/>
            <person name="Rosenke K."/>
        </authorList>
    </citation>
    <scope>NUCLEOTIDE SEQUENCE</scope>
    <source>
        <strain evidence="1">Nono1</strain>
    </source>
</reference>
<dbReference type="EMBL" id="LT559118">
    <property type="protein sequence ID" value="SBO95127.1"/>
    <property type="molecule type" value="Genomic_DNA"/>
</dbReference>
<gene>
    <name evidence="1" type="ORF">BN4615_P4643</name>
</gene>
<organism evidence="1">
    <name type="scientific">Nonomuraea gerenzanensis</name>
    <dbReference type="NCBI Taxonomy" id="93944"/>
    <lineage>
        <taxon>Bacteria</taxon>
        <taxon>Bacillati</taxon>
        <taxon>Actinomycetota</taxon>
        <taxon>Actinomycetes</taxon>
        <taxon>Streptosporangiales</taxon>
        <taxon>Streptosporangiaceae</taxon>
        <taxon>Nonomuraea</taxon>
    </lineage>
</organism>
<sequence length="1157" mass="127818">MPGGRPRAGPPEAHDELRELVDWFKRRIAHEHRSVRSFILAKRRQGIPLPQNSVYRFLSAERPLDWKTTCLLAEALGESPDVVRPMWRRARRAIDAKEPCPDTAIHTWDDLPPPDAKLRELFVSQLTPVDRFPYDLLEVKRPPLATVYVELGLQPVASGAKPETVLEKRPGARENQGDVIPFRRALSQHTHLFVTGGPGTGKTILGRLLIQQIAREWLADPSAESPWCDEPVIGLRVTAGDVLSGLSWGEVLAKSACEGMLTVPFDPQAFSRKTFGVRWLVVVDGLDELASPRERKRVLTALGKRADHGTPYRLVITSRPLPQDELGPLENFEIGFYSLCGLDDVQQLSFAERWFQAQREPDPSKTASLFLQEARIAGLSELMRIPLLATIVASFFSREPSKSLPTGRIELYERFLQELADARRQRKDIRARLRSRWEEVGCVAAVDRIFSAEDDVVLHLAQVEISSNTDRPLLAAAVEWAGKHLPENGGLRAGMERDLGHVLGETSILVFDGKLAFLHRSFAEFIAARHVADSIPREFPDLEGWVKRVEFDATRNFAFFVLAQWARKPENKVATVVRFLLTHGLKHKIMALRLVTAGVPLGAELENAVIDRLVNDLLAQLVAKAHAERLKLLAELSELHGNRNLCARLRDVADCPELSTTLRIAAAAAYAYVGSLPAAVRHLRSLIGTDDPDELSDLYLYMTSLDASATELRIELLLRVRQLGDPWKKVWATSELLELGIRDGATDLAEQVLSGPDQNGDLLDWVGDIWLQLEGETATPRIQQAVRRRKNTTDWAHVGIAQLLFRAGEPEHAEPHARQVLLAGSDEEGMQGVVEAWVEACDRAGAAAVAEVMSSQPVRDFDERSKIAKLLHELGYPEEAVRLARTMFEVTPRKYQRFALAEAMEVLARVQGVQATEEILAWLDRVQPETETLSYGMDSLRKHGLDQTVTAFARRIIATPASSVDEFTSAADALLSSDGPEVAVEIMTALDTRPTGRTVAAAMLAPIMARHACAQATTQLCRALIYDAGRTTAELQVAVESWTLVAGRDSVPEIIALAESLGGMSAGDRLQLAERLSDMGFVEDAVGLWCKACVEPSLSTGERIAAAERLLSAGSATIACATLRNALHNAGDPEEVRRLRQLLAWVEAALSVPSEAE</sequence>
<protein>
    <recommendedName>
        <fullName evidence="2">NACHT domain-containing protein</fullName>
    </recommendedName>
</protein>
<dbReference type="Gene3D" id="3.40.50.300">
    <property type="entry name" value="P-loop containing nucleotide triphosphate hydrolases"/>
    <property type="match status" value="1"/>
</dbReference>
<dbReference type="InterPro" id="IPR011990">
    <property type="entry name" value="TPR-like_helical_dom_sf"/>
</dbReference>
<dbReference type="AlphaFoldDB" id="A0A1M4E8C4"/>
<name>A0A1M4E8C4_9ACTN</name>
<evidence type="ECO:0000313" key="1">
    <source>
        <dbReference type="EMBL" id="SBO95127.1"/>
    </source>
</evidence>